<feature type="transmembrane region" description="Helical" evidence="13">
    <location>
        <begin position="35"/>
        <end position="52"/>
    </location>
</feature>
<evidence type="ECO:0000256" key="9">
    <source>
        <dbReference type="ARBA" id="ARBA00022989"/>
    </source>
</evidence>
<keyword evidence="8" id="KW-0418">Kinase</keyword>
<dbReference type="AlphaFoldDB" id="A0A8J3MQM1"/>
<evidence type="ECO:0000256" key="4">
    <source>
        <dbReference type="ARBA" id="ARBA00022597"/>
    </source>
</evidence>
<reference evidence="16" key="1">
    <citation type="submission" date="2020-10" db="EMBL/GenBank/DDBJ databases">
        <title>Taxonomic study of unclassified bacteria belonging to the class Ktedonobacteria.</title>
        <authorList>
            <person name="Yabe S."/>
            <person name="Wang C.M."/>
            <person name="Zheng Y."/>
            <person name="Sakai Y."/>
            <person name="Cavaletti L."/>
            <person name="Monciardini P."/>
            <person name="Donadio S."/>
        </authorList>
    </citation>
    <scope>NUCLEOTIDE SEQUENCE</scope>
    <source>
        <strain evidence="16">SOSP1-1</strain>
    </source>
</reference>
<keyword evidence="9 13" id="KW-1133">Transmembrane helix</keyword>
<keyword evidence="2" id="KW-0813">Transport</keyword>
<name>A0A8J3MQM1_9CHLR</name>
<evidence type="ECO:0000256" key="12">
    <source>
        <dbReference type="SAM" id="MobiDB-lite"/>
    </source>
</evidence>
<dbReference type="CDD" id="cd00212">
    <property type="entry name" value="PTS_IIB_glc"/>
    <property type="match status" value="1"/>
</dbReference>
<dbReference type="SUPFAM" id="SSF55604">
    <property type="entry name" value="Glucose permease domain IIB"/>
    <property type="match status" value="1"/>
</dbReference>
<dbReference type="NCBIfam" id="TIGR00826">
    <property type="entry name" value="EIIB_glc"/>
    <property type="match status" value="1"/>
</dbReference>
<evidence type="ECO:0000256" key="11">
    <source>
        <dbReference type="PROSITE-ProRule" id="PRU00421"/>
    </source>
</evidence>
<dbReference type="PROSITE" id="PS51103">
    <property type="entry name" value="PTS_EIIC_TYPE_1"/>
    <property type="match status" value="1"/>
</dbReference>
<keyword evidence="3" id="KW-1003">Cell membrane</keyword>
<feature type="region of interest" description="Disordered" evidence="12">
    <location>
        <begin position="419"/>
        <end position="448"/>
    </location>
</feature>
<organism evidence="16 17">
    <name type="scientific">Ktedonospora formicarum</name>
    <dbReference type="NCBI Taxonomy" id="2778364"/>
    <lineage>
        <taxon>Bacteria</taxon>
        <taxon>Bacillati</taxon>
        <taxon>Chloroflexota</taxon>
        <taxon>Ktedonobacteria</taxon>
        <taxon>Ktedonobacterales</taxon>
        <taxon>Ktedonobacteraceae</taxon>
        <taxon>Ktedonospora</taxon>
    </lineage>
</organism>
<dbReference type="InterPro" id="IPR018113">
    <property type="entry name" value="PTrfase_EIIB_Cys"/>
</dbReference>
<feature type="compositionally biased region" description="Low complexity" evidence="12">
    <location>
        <begin position="432"/>
        <end position="446"/>
    </location>
</feature>
<dbReference type="PANTHER" id="PTHR30009:SF4">
    <property type="entry name" value="PTS SYSTEM N-ACETYLGLUCOSAMINE-SPECIFIC EIICBA COMPONENT"/>
    <property type="match status" value="1"/>
</dbReference>
<keyword evidence="6" id="KW-0598">Phosphotransferase system</keyword>
<accession>A0A8J3MQM1</accession>
<keyword evidence="17" id="KW-1185">Reference proteome</keyword>
<dbReference type="GO" id="GO:0008982">
    <property type="term" value="F:protein-N(PI)-phosphohistidine-sugar phosphotransferase activity"/>
    <property type="evidence" value="ECO:0007669"/>
    <property type="project" value="InterPro"/>
</dbReference>
<comment type="caution">
    <text evidence="16">The sequence shown here is derived from an EMBL/GenBank/DDBJ whole genome shotgun (WGS) entry which is preliminary data.</text>
</comment>
<evidence type="ECO:0000256" key="6">
    <source>
        <dbReference type="ARBA" id="ARBA00022683"/>
    </source>
</evidence>
<evidence type="ECO:0000256" key="7">
    <source>
        <dbReference type="ARBA" id="ARBA00022692"/>
    </source>
</evidence>
<dbReference type="GO" id="GO:0016301">
    <property type="term" value="F:kinase activity"/>
    <property type="evidence" value="ECO:0007669"/>
    <property type="project" value="UniProtKB-KW"/>
</dbReference>
<evidence type="ECO:0000256" key="5">
    <source>
        <dbReference type="ARBA" id="ARBA00022679"/>
    </source>
</evidence>
<evidence type="ECO:0000259" key="14">
    <source>
        <dbReference type="PROSITE" id="PS51098"/>
    </source>
</evidence>
<evidence type="ECO:0000256" key="8">
    <source>
        <dbReference type="ARBA" id="ARBA00022777"/>
    </source>
</evidence>
<feature type="transmembrane region" description="Helical" evidence="13">
    <location>
        <begin position="134"/>
        <end position="152"/>
    </location>
</feature>
<dbReference type="InterPro" id="IPR001996">
    <property type="entry name" value="PTS_IIB_1"/>
</dbReference>
<dbReference type="GO" id="GO:0090563">
    <property type="term" value="F:protein-phosphocysteine-sugar phosphotransferase activity"/>
    <property type="evidence" value="ECO:0007669"/>
    <property type="project" value="TreeGrafter"/>
</dbReference>
<evidence type="ECO:0000256" key="1">
    <source>
        <dbReference type="ARBA" id="ARBA00004651"/>
    </source>
</evidence>
<dbReference type="PROSITE" id="PS51098">
    <property type="entry name" value="PTS_EIIB_TYPE_1"/>
    <property type="match status" value="1"/>
</dbReference>
<evidence type="ECO:0000313" key="17">
    <source>
        <dbReference type="Proteomes" id="UP000612362"/>
    </source>
</evidence>
<dbReference type="GO" id="GO:0015764">
    <property type="term" value="P:N-acetylglucosamine transport"/>
    <property type="evidence" value="ECO:0007669"/>
    <property type="project" value="TreeGrafter"/>
</dbReference>
<sequence length="537" mass="57154">MSIGTPATQTQVSGPSNMGVWDRILGGLQSMGRSLMLPIAVLPAAALLLRFGQDDMISLPWMSAIGSHTFGPWLAAAGNAVFSNLPAIFAIGIAIGLTGGEGAAALAGIVGFFVFTSVFSVVIPQVDGKPDPHVSMGVLSGIMVGLITAGLYKRFHDIRLPDYLAFFGGRRFVPIITAFTMLILGIVFGYIWPPIQNVINAMGTAIISSGAIGTGIYGFLNRLLIPVGLHQVINVYVWQQLGTFHDTVHNTTVTGDLNRYFAGDPTAGNFMAGFFPVMMFGLPGACLAMIRHAKFPKVAAGILLTAAFTSFLTGITEPIEFAFLFVAPVLFVIHALLTGTALAICTLLGVRIGFGFSAGLIDYVLNYSKSNTTQPLLLLLIGVIYGVIYYFLFSFFIKRFDLATPGRGEASTGMSADWILPESQRGPKPTKGAVSTTTETTEAASAGEEDQDTVLARHVVEALGGSSNIQSVEGCITRLRLFINEPSTIDEDRLKGLGASGVIKRGKVVQVVMGTQSDRIASRMNRIIKEKSSVENA</sequence>
<dbReference type="EMBL" id="BNJF01000001">
    <property type="protein sequence ID" value="GHO42748.1"/>
    <property type="molecule type" value="Genomic_DNA"/>
</dbReference>
<dbReference type="Proteomes" id="UP000612362">
    <property type="component" value="Unassembled WGS sequence"/>
</dbReference>
<feature type="transmembrane region" description="Helical" evidence="13">
    <location>
        <begin position="103"/>
        <end position="122"/>
    </location>
</feature>
<feature type="transmembrane region" description="Helical" evidence="13">
    <location>
        <begin position="377"/>
        <end position="397"/>
    </location>
</feature>
<evidence type="ECO:0000313" key="16">
    <source>
        <dbReference type="EMBL" id="GHO42748.1"/>
    </source>
</evidence>
<dbReference type="Pfam" id="PF00367">
    <property type="entry name" value="PTS_EIIB"/>
    <property type="match status" value="1"/>
</dbReference>
<evidence type="ECO:0000256" key="10">
    <source>
        <dbReference type="ARBA" id="ARBA00023136"/>
    </source>
</evidence>
<dbReference type="Pfam" id="PF02378">
    <property type="entry name" value="PTS_EIIC"/>
    <property type="match status" value="1"/>
</dbReference>
<dbReference type="GO" id="GO:0005886">
    <property type="term" value="C:plasma membrane"/>
    <property type="evidence" value="ECO:0007669"/>
    <property type="project" value="UniProtKB-SubCell"/>
</dbReference>
<evidence type="ECO:0000256" key="3">
    <source>
        <dbReference type="ARBA" id="ARBA00022475"/>
    </source>
</evidence>
<dbReference type="InterPro" id="IPR036878">
    <property type="entry name" value="Glu_permease_IIB"/>
</dbReference>
<feature type="transmembrane region" description="Helical" evidence="13">
    <location>
        <begin position="297"/>
        <end position="315"/>
    </location>
</feature>
<keyword evidence="7 13" id="KW-0812">Transmembrane</keyword>
<proteinExistence type="predicted"/>
<evidence type="ECO:0000256" key="2">
    <source>
        <dbReference type="ARBA" id="ARBA00022448"/>
    </source>
</evidence>
<keyword evidence="4" id="KW-0762">Sugar transport</keyword>
<dbReference type="GO" id="GO:0009401">
    <property type="term" value="P:phosphoenolpyruvate-dependent sugar phosphotransferase system"/>
    <property type="evidence" value="ECO:0007669"/>
    <property type="project" value="UniProtKB-KW"/>
</dbReference>
<evidence type="ECO:0000259" key="15">
    <source>
        <dbReference type="PROSITE" id="PS51103"/>
    </source>
</evidence>
<protein>
    <submittedName>
        <fullName evidence="16">PTS acetylglucosamine transporter subunit IIB</fullName>
    </submittedName>
</protein>
<feature type="transmembrane region" description="Helical" evidence="13">
    <location>
        <begin position="73"/>
        <end position="97"/>
    </location>
</feature>
<feature type="transmembrane region" description="Helical" evidence="13">
    <location>
        <begin position="172"/>
        <end position="192"/>
    </location>
</feature>
<feature type="transmembrane region" description="Helical" evidence="13">
    <location>
        <begin position="344"/>
        <end position="365"/>
    </location>
</feature>
<dbReference type="PROSITE" id="PS01035">
    <property type="entry name" value="PTS_EIIB_TYPE_1_CYS"/>
    <property type="match status" value="1"/>
</dbReference>
<feature type="transmembrane region" description="Helical" evidence="13">
    <location>
        <begin position="270"/>
        <end position="290"/>
    </location>
</feature>
<dbReference type="Gene3D" id="3.30.1360.60">
    <property type="entry name" value="Glucose permease domain IIB"/>
    <property type="match status" value="1"/>
</dbReference>
<feature type="domain" description="PTS EIIB type-1" evidence="14">
    <location>
        <begin position="453"/>
        <end position="534"/>
    </location>
</feature>
<keyword evidence="5" id="KW-0808">Transferase</keyword>
<gene>
    <name evidence="16" type="primary">nagE</name>
    <name evidence="16" type="ORF">KSX_09110</name>
</gene>
<dbReference type="InterPro" id="IPR050429">
    <property type="entry name" value="PTS_Glucose_EIICBA"/>
</dbReference>
<comment type="subcellular location">
    <subcellularLocation>
        <location evidence="1">Cell membrane</location>
        <topology evidence="1">Multi-pass membrane protein</topology>
    </subcellularLocation>
</comment>
<feature type="transmembrane region" description="Helical" evidence="13">
    <location>
        <begin position="199"/>
        <end position="220"/>
    </location>
</feature>
<dbReference type="InterPro" id="IPR003352">
    <property type="entry name" value="PTS_EIIC"/>
</dbReference>
<feature type="active site" description="Phosphocysteine intermediate; for EIIB activity" evidence="11">
    <location>
        <position position="475"/>
    </location>
</feature>
<evidence type="ECO:0000256" key="13">
    <source>
        <dbReference type="SAM" id="Phobius"/>
    </source>
</evidence>
<feature type="domain" description="PTS EIIC type-1" evidence="15">
    <location>
        <begin position="22"/>
        <end position="409"/>
    </location>
</feature>
<keyword evidence="10 13" id="KW-0472">Membrane</keyword>
<dbReference type="InterPro" id="IPR013013">
    <property type="entry name" value="PTS_EIIC_1"/>
</dbReference>
<dbReference type="PANTHER" id="PTHR30009">
    <property type="entry name" value="CYTOCHROME C-TYPE SYNTHESIS PROTEIN AND PTS TRANSMEMBRANE COMPONENT"/>
    <property type="match status" value="1"/>
</dbReference>